<evidence type="ECO:0000313" key="3">
    <source>
        <dbReference type="Proteomes" id="UP000299102"/>
    </source>
</evidence>
<organism evidence="2 3">
    <name type="scientific">Eumeta variegata</name>
    <name type="common">Bagworm moth</name>
    <name type="synonym">Eumeta japonica</name>
    <dbReference type="NCBI Taxonomy" id="151549"/>
    <lineage>
        <taxon>Eukaryota</taxon>
        <taxon>Metazoa</taxon>
        <taxon>Ecdysozoa</taxon>
        <taxon>Arthropoda</taxon>
        <taxon>Hexapoda</taxon>
        <taxon>Insecta</taxon>
        <taxon>Pterygota</taxon>
        <taxon>Neoptera</taxon>
        <taxon>Endopterygota</taxon>
        <taxon>Lepidoptera</taxon>
        <taxon>Glossata</taxon>
        <taxon>Ditrysia</taxon>
        <taxon>Tineoidea</taxon>
        <taxon>Psychidae</taxon>
        <taxon>Oiketicinae</taxon>
        <taxon>Eumeta</taxon>
    </lineage>
</organism>
<dbReference type="AlphaFoldDB" id="A0A4C1UB42"/>
<evidence type="ECO:0000256" key="1">
    <source>
        <dbReference type="SAM" id="MobiDB-lite"/>
    </source>
</evidence>
<name>A0A4C1UB42_EUMVA</name>
<protein>
    <recommendedName>
        <fullName evidence="4">Histone-lysine N-methyltransferase SETMAR</fullName>
    </recommendedName>
</protein>
<keyword evidence="3" id="KW-1185">Reference proteome</keyword>
<feature type="region of interest" description="Disordered" evidence="1">
    <location>
        <begin position="80"/>
        <end position="100"/>
    </location>
</feature>
<comment type="caution">
    <text evidence="2">The sequence shown here is derived from an EMBL/GenBank/DDBJ whole genome shotgun (WGS) entry which is preliminary data.</text>
</comment>
<proteinExistence type="predicted"/>
<gene>
    <name evidence="2" type="ORF">EVAR_76032_1</name>
</gene>
<evidence type="ECO:0008006" key="4">
    <source>
        <dbReference type="Google" id="ProtNLM"/>
    </source>
</evidence>
<dbReference type="Proteomes" id="UP000299102">
    <property type="component" value="Unassembled WGS sequence"/>
</dbReference>
<accession>A0A4C1UB42</accession>
<sequence>MMCVKDVFLQRRRKTISVRPMIETGKRVTYQQIRTSLGISMNQVHKILHEHLGVRKLCIRWIPYNLTDAQKLRFGQRTVADGRIESESGTGGRSREHRPG</sequence>
<evidence type="ECO:0000313" key="2">
    <source>
        <dbReference type="EMBL" id="GBP23317.1"/>
    </source>
</evidence>
<dbReference type="EMBL" id="BGZK01000149">
    <property type="protein sequence ID" value="GBP23317.1"/>
    <property type="molecule type" value="Genomic_DNA"/>
</dbReference>
<reference evidence="2 3" key="1">
    <citation type="journal article" date="2019" name="Commun. Biol.">
        <title>The bagworm genome reveals a unique fibroin gene that provides high tensile strength.</title>
        <authorList>
            <person name="Kono N."/>
            <person name="Nakamura H."/>
            <person name="Ohtoshi R."/>
            <person name="Tomita M."/>
            <person name="Numata K."/>
            <person name="Arakawa K."/>
        </authorList>
    </citation>
    <scope>NUCLEOTIDE SEQUENCE [LARGE SCALE GENOMIC DNA]</scope>
</reference>
<dbReference type="OrthoDB" id="10017160at2759"/>